<sequence length="289" mass="33894">MCVNVYFLCHFKFVHIYSICENRGEKREVLGRYRIAQPFQGSMHAKNTKLAMNAPEYPQNKILVLSHHSHNFLKTQLLQDLFHCSTTSVSIIKDQTWENKYYKTSFDLYIDSFKDLPVWIEEFVTLECEPLRNVMAGIILITDNRLMAPQELLTQFMTSVHPNTFIVLVNVNKEVEQEEIDELNENRCSSFTNVIEFINWTRSKPTINHNEYGEKLGLDRVQEIIDTHDWLNCKLQPITMIMDKKSKDMPLEQIIKNLQSARIKYKSMENSNEADAFAEEIAEQLSEFL</sequence>
<comment type="function">
    <text evidence="1">Involved in gross chromosomal rearrangements (GCRs) and telomere healing.</text>
</comment>
<gene>
    <name evidence="5" type="primary">SMKI07G3070</name>
    <name evidence="5" type="ORF">SMKI_07G3070</name>
</gene>
<dbReference type="Proteomes" id="UP001161438">
    <property type="component" value="Chromosome 7"/>
</dbReference>
<dbReference type="GO" id="GO:0030674">
    <property type="term" value="F:protein-macromolecule adaptor activity"/>
    <property type="evidence" value="ECO:0007669"/>
    <property type="project" value="TreeGrafter"/>
</dbReference>
<name>A0AA35IZF3_SACMI</name>
<keyword evidence="4" id="KW-0160">Chromosomal rearrangement</keyword>
<dbReference type="GeneID" id="80918534"/>
<evidence type="ECO:0000313" key="6">
    <source>
        <dbReference type="Proteomes" id="UP001161438"/>
    </source>
</evidence>
<accession>A0AA35IZF3</accession>
<keyword evidence="6" id="KW-1185">Reference proteome</keyword>
<dbReference type="PANTHER" id="PTHR28043">
    <property type="entry name" value="INCREASED RECOMBINATION CENTERS PROTEIN 6"/>
    <property type="match status" value="1"/>
</dbReference>
<proteinExistence type="inferred from homology"/>
<evidence type="ECO:0000256" key="3">
    <source>
        <dbReference type="ARBA" id="ARBA00015902"/>
    </source>
</evidence>
<dbReference type="InterPro" id="IPR034627">
    <property type="entry name" value="Irc6"/>
</dbReference>
<dbReference type="Gene3D" id="3.40.50.11960">
    <property type="match status" value="1"/>
</dbReference>
<protein>
    <recommendedName>
        <fullName evidence="3">Increased recombination centers protein 6</fullName>
    </recommendedName>
</protein>
<comment type="similarity">
    <text evidence="2">Belongs to the IRC6 family.</text>
</comment>
<dbReference type="GO" id="GO:0016192">
    <property type="term" value="P:vesicle-mediated transport"/>
    <property type="evidence" value="ECO:0007669"/>
    <property type="project" value="InterPro"/>
</dbReference>
<organism evidence="5 6">
    <name type="scientific">Saccharomyces mikatae IFO 1815</name>
    <dbReference type="NCBI Taxonomy" id="226126"/>
    <lineage>
        <taxon>Eukaryota</taxon>
        <taxon>Fungi</taxon>
        <taxon>Dikarya</taxon>
        <taxon>Ascomycota</taxon>
        <taxon>Saccharomycotina</taxon>
        <taxon>Saccharomycetes</taxon>
        <taxon>Saccharomycetales</taxon>
        <taxon>Saccharomycetaceae</taxon>
        <taxon>Saccharomyces</taxon>
    </lineage>
</organism>
<evidence type="ECO:0000313" key="5">
    <source>
        <dbReference type="EMBL" id="CAI4039323.1"/>
    </source>
</evidence>
<evidence type="ECO:0000256" key="4">
    <source>
        <dbReference type="ARBA" id="ARBA00022447"/>
    </source>
</evidence>
<evidence type="ECO:0000256" key="2">
    <source>
        <dbReference type="ARBA" id="ARBA00007973"/>
    </source>
</evidence>
<dbReference type="AlphaFoldDB" id="A0AA35IZF3"/>
<dbReference type="PANTHER" id="PTHR28043:SF1">
    <property type="entry name" value="INCREASED RECOMBINATION CENTERS PROTEIN 6"/>
    <property type="match status" value="1"/>
</dbReference>
<dbReference type="EMBL" id="OX365763">
    <property type="protein sequence ID" value="CAI4039323.1"/>
    <property type="molecule type" value="Genomic_DNA"/>
</dbReference>
<reference evidence="5" key="1">
    <citation type="submission" date="2022-10" db="EMBL/GenBank/DDBJ databases">
        <authorList>
            <person name="Byrne P K."/>
        </authorList>
    </citation>
    <scope>NUCLEOTIDE SEQUENCE</scope>
    <source>
        <strain evidence="5">IFO1815</strain>
    </source>
</reference>
<evidence type="ECO:0000256" key="1">
    <source>
        <dbReference type="ARBA" id="ARBA00002976"/>
    </source>
</evidence>
<dbReference type="RefSeq" id="XP_056082438.1">
    <property type="nucleotide sequence ID" value="XM_056222781.1"/>
</dbReference>